<sequence length="281" mass="31388">MKHQIKMIGLDLDGTLLNEKKEILPYTRQILNQAIEQGIIVLAATGRPFMGIPEELRLYPGIRYAITSNGARVIDTKESKPLIERLLPMERGKKALETFRKYDTLQEVYFDGQGYVEEQKLKNIGHYHHDSNMWEYVLKSRKAVRDIAALIEHKNKDMDKIQAVFADSEEQKAAWAELEKQEGIVLVTSLGYNIEINASGVNKGTALLGLGKVLGIRREEIMACGDRDNDIAMLKEVGLGVAVENAEEEVKAAADYITLSNIEEGAAKAIEQFALRGGKVC</sequence>
<dbReference type="SUPFAM" id="SSF56784">
    <property type="entry name" value="HAD-like"/>
    <property type="match status" value="1"/>
</dbReference>
<dbReference type="PANTHER" id="PTHR10000:SF8">
    <property type="entry name" value="HAD SUPERFAMILY HYDROLASE-LIKE, TYPE 3"/>
    <property type="match status" value="1"/>
</dbReference>
<comment type="caution">
    <text evidence="1">The sequence shown here is derived from an EMBL/GenBank/DDBJ whole genome shotgun (WGS) entry which is preliminary data.</text>
</comment>
<dbReference type="GO" id="GO:0000287">
    <property type="term" value="F:magnesium ion binding"/>
    <property type="evidence" value="ECO:0007669"/>
    <property type="project" value="TreeGrafter"/>
</dbReference>
<dbReference type="SFLD" id="SFLDS00003">
    <property type="entry name" value="Haloacid_Dehalogenase"/>
    <property type="match status" value="1"/>
</dbReference>
<organism evidence="1 2">
    <name type="scientific">Muricomes intestini</name>
    <dbReference type="NCBI Taxonomy" id="1796634"/>
    <lineage>
        <taxon>Bacteria</taxon>
        <taxon>Bacillati</taxon>
        <taxon>Bacillota</taxon>
        <taxon>Clostridia</taxon>
        <taxon>Lachnospirales</taxon>
        <taxon>Lachnospiraceae</taxon>
        <taxon>Muricomes</taxon>
    </lineage>
</organism>
<dbReference type="PANTHER" id="PTHR10000">
    <property type="entry name" value="PHOSPHOSERINE PHOSPHATASE"/>
    <property type="match status" value="1"/>
</dbReference>
<protein>
    <recommendedName>
        <fullName evidence="3">Cof subfamily protein (Haloacid dehalogenase superfamily)/HAD superfamily hydrolase (TIGR01484 family)</fullName>
    </recommendedName>
</protein>
<dbReference type="NCBIfam" id="TIGR01484">
    <property type="entry name" value="HAD-SF-IIB"/>
    <property type="match status" value="1"/>
</dbReference>
<dbReference type="EMBL" id="SLZZ01000011">
    <property type="protein sequence ID" value="TCS78613.1"/>
    <property type="molecule type" value="Genomic_DNA"/>
</dbReference>
<dbReference type="RefSeq" id="WP_132381329.1">
    <property type="nucleotide sequence ID" value="NZ_SLZZ01000011.1"/>
</dbReference>
<evidence type="ECO:0008006" key="3">
    <source>
        <dbReference type="Google" id="ProtNLM"/>
    </source>
</evidence>
<proteinExistence type="predicted"/>
<dbReference type="SFLD" id="SFLDG01140">
    <property type="entry name" value="C2.B:_Phosphomannomutase_and_P"/>
    <property type="match status" value="1"/>
</dbReference>
<dbReference type="GO" id="GO:0016791">
    <property type="term" value="F:phosphatase activity"/>
    <property type="evidence" value="ECO:0007669"/>
    <property type="project" value="TreeGrafter"/>
</dbReference>
<accession>A0A4R3K7B2</accession>
<dbReference type="AlphaFoldDB" id="A0A4R3K7B2"/>
<dbReference type="Gene3D" id="3.30.1240.10">
    <property type="match status" value="1"/>
</dbReference>
<gene>
    <name evidence="1" type="ORF">EDD59_111141</name>
</gene>
<dbReference type="OrthoDB" id="9781413at2"/>
<dbReference type="InterPro" id="IPR006379">
    <property type="entry name" value="HAD-SF_hydro_IIB"/>
</dbReference>
<dbReference type="GO" id="GO:0005829">
    <property type="term" value="C:cytosol"/>
    <property type="evidence" value="ECO:0007669"/>
    <property type="project" value="TreeGrafter"/>
</dbReference>
<keyword evidence="2" id="KW-1185">Reference proteome</keyword>
<dbReference type="Proteomes" id="UP000295726">
    <property type="component" value="Unassembled WGS sequence"/>
</dbReference>
<evidence type="ECO:0000313" key="1">
    <source>
        <dbReference type="EMBL" id="TCS78613.1"/>
    </source>
</evidence>
<evidence type="ECO:0000313" key="2">
    <source>
        <dbReference type="Proteomes" id="UP000295726"/>
    </source>
</evidence>
<name>A0A4R3K7B2_9FIRM</name>
<dbReference type="InterPro" id="IPR036412">
    <property type="entry name" value="HAD-like_sf"/>
</dbReference>
<dbReference type="Gene3D" id="3.40.50.1000">
    <property type="entry name" value="HAD superfamily/HAD-like"/>
    <property type="match status" value="1"/>
</dbReference>
<dbReference type="InterPro" id="IPR023214">
    <property type="entry name" value="HAD_sf"/>
</dbReference>
<reference evidence="1 2" key="1">
    <citation type="submission" date="2019-03" db="EMBL/GenBank/DDBJ databases">
        <title>Genomic Encyclopedia of Type Strains, Phase IV (KMG-IV): sequencing the most valuable type-strain genomes for metagenomic binning, comparative biology and taxonomic classification.</title>
        <authorList>
            <person name="Goeker M."/>
        </authorList>
    </citation>
    <scope>NUCLEOTIDE SEQUENCE [LARGE SCALE GENOMIC DNA]</scope>
    <source>
        <strain evidence="1 2">DSM 29489</strain>
    </source>
</reference>
<dbReference type="NCBIfam" id="TIGR00099">
    <property type="entry name" value="Cof-subfamily"/>
    <property type="match status" value="1"/>
</dbReference>
<dbReference type="InterPro" id="IPR000150">
    <property type="entry name" value="Cof"/>
</dbReference>
<dbReference type="CDD" id="cd07516">
    <property type="entry name" value="HAD_Pase"/>
    <property type="match status" value="1"/>
</dbReference>
<dbReference type="Pfam" id="PF08282">
    <property type="entry name" value="Hydrolase_3"/>
    <property type="match status" value="1"/>
</dbReference>